<feature type="region of interest" description="Disordered" evidence="1">
    <location>
        <begin position="1"/>
        <end position="102"/>
    </location>
</feature>
<dbReference type="PaxDb" id="4113-PGSC0003DMT400097406"/>
<accession>M1E0K1</accession>
<proteinExistence type="predicted"/>
<organism evidence="2 3">
    <name type="scientific">Solanum tuberosum</name>
    <name type="common">Potato</name>
    <dbReference type="NCBI Taxonomy" id="4113"/>
    <lineage>
        <taxon>Eukaryota</taxon>
        <taxon>Viridiplantae</taxon>
        <taxon>Streptophyta</taxon>
        <taxon>Embryophyta</taxon>
        <taxon>Tracheophyta</taxon>
        <taxon>Spermatophyta</taxon>
        <taxon>Magnoliopsida</taxon>
        <taxon>eudicotyledons</taxon>
        <taxon>Gunneridae</taxon>
        <taxon>Pentapetalae</taxon>
        <taxon>asterids</taxon>
        <taxon>lamiids</taxon>
        <taxon>Solanales</taxon>
        <taxon>Solanaceae</taxon>
        <taxon>Solanoideae</taxon>
        <taxon>Solaneae</taxon>
        <taxon>Solanum</taxon>
    </lineage>
</organism>
<reference evidence="2" key="2">
    <citation type="submission" date="2015-06" db="UniProtKB">
        <authorList>
            <consortium name="EnsemblPlants"/>
        </authorList>
    </citation>
    <scope>IDENTIFICATION</scope>
    <source>
        <strain evidence="2">DM1-3 516 R44</strain>
    </source>
</reference>
<dbReference type="EnsemblPlants" id="PGSC0003DMT400097406">
    <property type="protein sequence ID" value="PGSC0003DMT400097406"/>
    <property type="gene ID" value="PGSC0003DMG400046977"/>
</dbReference>
<dbReference type="Gramene" id="PGSC0003DMT400097406">
    <property type="protein sequence ID" value="PGSC0003DMT400097406"/>
    <property type="gene ID" value="PGSC0003DMG400046977"/>
</dbReference>
<protein>
    <submittedName>
        <fullName evidence="2">Integrase core domain containing protein</fullName>
    </submittedName>
</protein>
<dbReference type="InParanoid" id="M1E0K1"/>
<keyword evidence="3" id="KW-1185">Reference proteome</keyword>
<name>M1E0K1_SOLTU</name>
<dbReference type="AlphaFoldDB" id="M1E0K1"/>
<feature type="compositionally biased region" description="Polar residues" evidence="1">
    <location>
        <begin position="47"/>
        <end position="71"/>
    </location>
</feature>
<sequence>MMMTPHMSPPLEGHHPQHPRTTRNQSKKVVPNVLIASQSDEEDTLIGSPTGSISGSESHTAYGSATSSSTHGRAISRKVPVPPNIDPTPVAEEPNRWYVEGQ</sequence>
<dbReference type="Proteomes" id="UP000011115">
    <property type="component" value="Unassembled WGS sequence"/>
</dbReference>
<evidence type="ECO:0000313" key="2">
    <source>
        <dbReference type="EnsemblPlants" id="PGSC0003DMT400097406"/>
    </source>
</evidence>
<evidence type="ECO:0000256" key="1">
    <source>
        <dbReference type="SAM" id="MobiDB-lite"/>
    </source>
</evidence>
<dbReference type="HOGENOM" id="CLU_2282437_0_0_1"/>
<reference evidence="3" key="1">
    <citation type="journal article" date="2011" name="Nature">
        <title>Genome sequence and analysis of the tuber crop potato.</title>
        <authorList>
            <consortium name="The Potato Genome Sequencing Consortium"/>
        </authorList>
    </citation>
    <scope>NUCLEOTIDE SEQUENCE [LARGE SCALE GENOMIC DNA]</scope>
    <source>
        <strain evidence="3">cv. DM1-3 516 R44</strain>
    </source>
</reference>
<evidence type="ECO:0000313" key="3">
    <source>
        <dbReference type="Proteomes" id="UP000011115"/>
    </source>
</evidence>